<keyword evidence="1" id="KW-0812">Transmembrane</keyword>
<dbReference type="InterPro" id="IPR028974">
    <property type="entry name" value="TSP_type-3_rpt"/>
</dbReference>
<dbReference type="PATRIC" id="fig|1618650.3.peg.123"/>
<protein>
    <submittedName>
        <fullName evidence="2">Ig domain-containing protein</fullName>
    </submittedName>
</protein>
<evidence type="ECO:0000256" key="1">
    <source>
        <dbReference type="SAM" id="Phobius"/>
    </source>
</evidence>
<sequence length="249" mass="27536">MAESRRQIFERFSTLTLEAKVAVVLFLLVGVGGVVYGIRGLSFQLERPFFAQLNYSGKPYLSLDEQEQQEIERQKVQDTDEDGVNDYDEIYVYRTSPYLVDSDSDGVSDAQEIRLGKNPTCPEGERCDQAFASIDDVGVAPGILNMLTQEAPTFDLGFQAGELGSTTDLETKIQQTPVGQLRDLLLSTGIDPLMVERMDDDQIRALFDVAVKDAEKNGVLDQLLSTQAETKAVIDAQQTTETADPIPEN</sequence>
<gene>
    <name evidence="2" type="ORF">UY81_C0009G0002</name>
</gene>
<evidence type="ECO:0000313" key="3">
    <source>
        <dbReference type="Proteomes" id="UP000034290"/>
    </source>
</evidence>
<dbReference type="EMBL" id="LCRM01000009">
    <property type="protein sequence ID" value="KKW36917.1"/>
    <property type="molecule type" value="Genomic_DNA"/>
</dbReference>
<proteinExistence type="predicted"/>
<evidence type="ECO:0000313" key="2">
    <source>
        <dbReference type="EMBL" id="KKW36917.1"/>
    </source>
</evidence>
<keyword evidence="1" id="KW-1133">Transmembrane helix</keyword>
<dbReference type="AlphaFoldDB" id="A0A0G2A7L6"/>
<keyword evidence="1" id="KW-0472">Membrane</keyword>
<dbReference type="GO" id="GO:0005509">
    <property type="term" value="F:calcium ion binding"/>
    <property type="evidence" value="ECO:0007669"/>
    <property type="project" value="InterPro"/>
</dbReference>
<feature type="transmembrane region" description="Helical" evidence="1">
    <location>
        <begin position="21"/>
        <end position="38"/>
    </location>
</feature>
<dbReference type="Proteomes" id="UP000034290">
    <property type="component" value="Unassembled WGS sequence"/>
</dbReference>
<dbReference type="SUPFAM" id="SSF103647">
    <property type="entry name" value="TSP type-3 repeat"/>
    <property type="match status" value="1"/>
</dbReference>
<name>A0A0G2A7L6_9BACT</name>
<reference evidence="2 3" key="1">
    <citation type="journal article" date="2015" name="Nature">
        <title>rRNA introns, odd ribosomes, and small enigmatic genomes across a large radiation of phyla.</title>
        <authorList>
            <person name="Brown C.T."/>
            <person name="Hug L.A."/>
            <person name="Thomas B.C."/>
            <person name="Sharon I."/>
            <person name="Castelle C.J."/>
            <person name="Singh A."/>
            <person name="Wilkins M.J."/>
            <person name="Williams K.H."/>
            <person name="Banfield J.F."/>
        </authorList>
    </citation>
    <scope>NUCLEOTIDE SEQUENCE [LARGE SCALE GENOMIC DNA]</scope>
</reference>
<organism evidence="2 3">
    <name type="scientific">Candidatus Giovannonibacteria bacterium GW2011_GWA2_53_7</name>
    <dbReference type="NCBI Taxonomy" id="1618650"/>
    <lineage>
        <taxon>Bacteria</taxon>
        <taxon>Candidatus Giovannoniibacteriota</taxon>
    </lineage>
</organism>
<accession>A0A0G2A7L6</accession>
<comment type="caution">
    <text evidence="2">The sequence shown here is derived from an EMBL/GenBank/DDBJ whole genome shotgun (WGS) entry which is preliminary data.</text>
</comment>